<sequence>MSNSETLFDEAKTLLPGGVSSPVRAIKPYPFYVKSAKGAVLTTVEDTNLVDCCLGYGPLILGHANSVIKAAIFSQLDNGWLYGTPTELEIDLAKRICGDHPAMDMLRFVSTGTEATMAALRLARGFTGKTDIVKVEGGFHGAHDAVLIAAGSGATTHGTPDSAGVLPDFAAHTRQVPYNDPEALEALLSKNDTIAAFIIEPVMGNIGPILPDDGYLKDVREITAAHDVLLIFDEVITGYRLGIGGAQVKFDIRPDLTTLGKIAGGGLPIGVFGGRREIMEMISPAGPVYNAGTFNANPATMAAGIAMNKYLHMHEDIYPKLEDKTRILEESVPPQASGTFVRMGSMFKYFFRSSAPRNYTEAKQCDTDAFRTFWEKALSAGVFLPPSQFETNFLSTAHGEAEMTKLVRVYGQC</sequence>
<dbReference type="SUPFAM" id="SSF53383">
    <property type="entry name" value="PLP-dependent transferases"/>
    <property type="match status" value="1"/>
</dbReference>
<dbReference type="InterPro" id="IPR004639">
    <property type="entry name" value="4pyrrol_synth_GluAld_NH2Trfase"/>
</dbReference>
<dbReference type="Pfam" id="PF00202">
    <property type="entry name" value="Aminotran_3"/>
    <property type="match status" value="1"/>
</dbReference>
<dbReference type="PANTHER" id="PTHR43713:SF3">
    <property type="entry name" value="GLUTAMATE-1-SEMIALDEHYDE 2,1-AMINOMUTASE 1, CHLOROPLASTIC-RELATED"/>
    <property type="match status" value="1"/>
</dbReference>
<evidence type="ECO:0000313" key="9">
    <source>
        <dbReference type="EMBL" id="MCZ0861521.1"/>
    </source>
</evidence>
<protein>
    <recommendedName>
        <fullName evidence="8">Glutamate-1-semialdehyde 2,1-aminomutase</fullName>
        <shortName evidence="8">GSA</shortName>
        <ecNumber evidence="8">5.4.3.8</ecNumber>
    </recommendedName>
    <alternativeName>
        <fullName evidence="8">Glutamate-1-semialdehyde aminotransferase</fullName>
        <shortName evidence="8">GSA-AT</shortName>
    </alternativeName>
</protein>
<evidence type="ECO:0000256" key="4">
    <source>
        <dbReference type="ARBA" id="ARBA00008981"/>
    </source>
</evidence>
<dbReference type="CDD" id="cd00610">
    <property type="entry name" value="OAT_like"/>
    <property type="match status" value="1"/>
</dbReference>
<dbReference type="Gene3D" id="3.90.1150.10">
    <property type="entry name" value="Aspartate Aminotransferase, domain 1"/>
    <property type="match status" value="1"/>
</dbReference>
<dbReference type="NCBIfam" id="NF000818">
    <property type="entry name" value="PRK00062.1"/>
    <property type="match status" value="1"/>
</dbReference>
<dbReference type="InterPro" id="IPR015421">
    <property type="entry name" value="PyrdxlP-dep_Trfase_major"/>
</dbReference>
<gene>
    <name evidence="8" type="primary">hemL</name>
    <name evidence="9" type="ORF">O0S10_09875</name>
</gene>
<comment type="cofactor">
    <cofactor evidence="2 8">
        <name>pyridoxal 5'-phosphate</name>
        <dbReference type="ChEBI" id="CHEBI:597326"/>
    </cofactor>
</comment>
<dbReference type="HAMAP" id="MF_00375">
    <property type="entry name" value="HemL_aminotrans_3"/>
    <property type="match status" value="1"/>
</dbReference>
<keyword evidence="7 8" id="KW-0627">Porphyrin biosynthesis</keyword>
<organism evidence="9 10">
    <name type="scientific">Methanocorpusculum petauri</name>
    <dbReference type="NCBI Taxonomy" id="3002863"/>
    <lineage>
        <taxon>Archaea</taxon>
        <taxon>Methanobacteriati</taxon>
        <taxon>Methanobacteriota</taxon>
        <taxon>Stenosarchaea group</taxon>
        <taxon>Methanomicrobia</taxon>
        <taxon>Methanomicrobiales</taxon>
        <taxon>Methanocorpusculaceae</taxon>
        <taxon>Methanocorpusculum</taxon>
    </lineage>
</organism>
<evidence type="ECO:0000256" key="2">
    <source>
        <dbReference type="ARBA" id="ARBA00001933"/>
    </source>
</evidence>
<keyword evidence="5 8" id="KW-0663">Pyridoxal phosphate</keyword>
<dbReference type="PROSITE" id="PS00600">
    <property type="entry name" value="AA_TRANSFER_CLASS_3"/>
    <property type="match status" value="1"/>
</dbReference>
<comment type="caution">
    <text evidence="9">The sequence shown here is derived from an EMBL/GenBank/DDBJ whole genome shotgun (WGS) entry which is preliminary data.</text>
</comment>
<reference evidence="9" key="1">
    <citation type="submission" date="2022-12" db="EMBL/GenBank/DDBJ databases">
        <title>Isolation and characterisation of novel Methanocorpusculum spp. from native Australian herbivores indicates the genus is ancestrally host-associated.</title>
        <authorList>
            <person name="Volmer J.G."/>
            <person name="Soo R.M."/>
            <person name="Evans P.N."/>
            <person name="Hoedt E.C."/>
            <person name="Astorga Alsina A.L."/>
            <person name="Woodcroft B.J."/>
            <person name="Tyson G.W."/>
            <person name="Hugenholtz P."/>
            <person name="Morrison M."/>
        </authorList>
    </citation>
    <scope>NUCLEOTIDE SEQUENCE</scope>
    <source>
        <strain evidence="9">MG</strain>
    </source>
</reference>
<comment type="catalytic activity">
    <reaction evidence="1 8">
        <text>(S)-4-amino-5-oxopentanoate = 5-aminolevulinate</text>
        <dbReference type="Rhea" id="RHEA:14265"/>
        <dbReference type="ChEBI" id="CHEBI:57501"/>
        <dbReference type="ChEBI" id="CHEBI:356416"/>
        <dbReference type="EC" id="5.4.3.8"/>
    </reaction>
</comment>
<comment type="similarity">
    <text evidence="4 8">Belongs to the class-III pyridoxal-phosphate-dependent aminotransferase family. HemL subfamily.</text>
</comment>
<dbReference type="Gene3D" id="3.40.640.10">
    <property type="entry name" value="Type I PLP-dependent aspartate aminotransferase-like (Major domain)"/>
    <property type="match status" value="1"/>
</dbReference>
<keyword evidence="8" id="KW-0963">Cytoplasm</keyword>
<evidence type="ECO:0000256" key="7">
    <source>
        <dbReference type="ARBA" id="ARBA00023244"/>
    </source>
</evidence>
<dbReference type="EMBL" id="JAPTGB010000027">
    <property type="protein sequence ID" value="MCZ0861521.1"/>
    <property type="molecule type" value="Genomic_DNA"/>
</dbReference>
<feature type="modified residue" description="N6-(pyridoxal phosphate)lysine" evidence="8">
    <location>
        <position position="261"/>
    </location>
</feature>
<evidence type="ECO:0000313" key="10">
    <source>
        <dbReference type="Proteomes" id="UP001141422"/>
    </source>
</evidence>
<keyword evidence="10" id="KW-1185">Reference proteome</keyword>
<keyword evidence="6 8" id="KW-0413">Isomerase</keyword>
<evidence type="ECO:0000256" key="3">
    <source>
        <dbReference type="ARBA" id="ARBA00004819"/>
    </source>
</evidence>
<evidence type="ECO:0000256" key="6">
    <source>
        <dbReference type="ARBA" id="ARBA00023235"/>
    </source>
</evidence>
<comment type="pathway">
    <text evidence="3">Porphyrin-containing compound metabolism; protoporphyrin-IX biosynthesis; 5-aminolevulinate from L-glutamyl-tRNA(Glu): step 2/2.</text>
</comment>
<dbReference type="InterPro" id="IPR005814">
    <property type="entry name" value="Aminotrans_3"/>
</dbReference>
<dbReference type="InterPro" id="IPR049704">
    <property type="entry name" value="Aminotrans_3_PPA_site"/>
</dbReference>
<evidence type="ECO:0000256" key="5">
    <source>
        <dbReference type="ARBA" id="ARBA00022898"/>
    </source>
</evidence>
<dbReference type="InterPro" id="IPR015422">
    <property type="entry name" value="PyrdxlP-dep_Trfase_small"/>
</dbReference>
<dbReference type="InterPro" id="IPR015424">
    <property type="entry name" value="PyrdxlP-dep_Trfase"/>
</dbReference>
<proteinExistence type="inferred from homology"/>
<accession>A0ABT4IIG2</accession>
<dbReference type="Proteomes" id="UP001141422">
    <property type="component" value="Unassembled WGS sequence"/>
</dbReference>
<comment type="subcellular location">
    <subcellularLocation>
        <location evidence="8">Cytoplasm</location>
    </subcellularLocation>
</comment>
<name>A0ABT4IIG2_9EURY</name>
<evidence type="ECO:0000256" key="1">
    <source>
        <dbReference type="ARBA" id="ARBA00001579"/>
    </source>
</evidence>
<dbReference type="RefSeq" id="WP_268925711.1">
    <property type="nucleotide sequence ID" value="NZ_JAPTGB010000027.1"/>
</dbReference>
<dbReference type="PANTHER" id="PTHR43713">
    <property type="entry name" value="GLUTAMATE-1-SEMIALDEHYDE 2,1-AMINOMUTASE"/>
    <property type="match status" value="1"/>
</dbReference>
<evidence type="ECO:0000256" key="8">
    <source>
        <dbReference type="HAMAP-Rule" id="MF_00375"/>
    </source>
</evidence>
<dbReference type="EC" id="5.4.3.8" evidence="8"/>